<organism evidence="1 2">
    <name type="scientific">Aureitalea marina</name>
    <dbReference type="NCBI Taxonomy" id="930804"/>
    <lineage>
        <taxon>Bacteria</taxon>
        <taxon>Pseudomonadati</taxon>
        <taxon>Bacteroidota</taxon>
        <taxon>Flavobacteriia</taxon>
        <taxon>Flavobacteriales</taxon>
        <taxon>Flavobacteriaceae</taxon>
        <taxon>Aureitalea</taxon>
    </lineage>
</organism>
<dbReference type="InterPro" id="IPR014985">
    <property type="entry name" value="WbqC"/>
</dbReference>
<dbReference type="Proteomes" id="UP000239800">
    <property type="component" value="Unassembled WGS sequence"/>
</dbReference>
<reference evidence="1 2" key="1">
    <citation type="submission" date="2016-11" db="EMBL/GenBank/DDBJ databases">
        <title>Trade-off between light-utilization and light-protection in marine flavobacteria.</title>
        <authorList>
            <person name="Kumagai Y."/>
        </authorList>
    </citation>
    <scope>NUCLEOTIDE SEQUENCE [LARGE SCALE GENOMIC DNA]</scope>
    <source>
        <strain evidence="1 2">NBRC 107741</strain>
    </source>
</reference>
<sequence>MGPLLVHPTYWPSIAQMAYVIRANEVVFERWDNYQKQTYRNRAYIAHANGKLSLNVPVLHSVDGRRQTSREVRTDGRFPWAEQHWKSLQSAYRSSPYFEYYEDELIDLFSEMDVNLMDHNMRVFQRVCELLGTEINWRFSDSYQMEADEFYDKRNLVVAKKAPTYSLTPYTQVLQPHGEFLSNLSILDLLFNEGPNTLSYLMEQNLDI</sequence>
<dbReference type="EMBL" id="MQUB01000001">
    <property type="protein sequence ID" value="PQB04691.1"/>
    <property type="molecule type" value="Genomic_DNA"/>
</dbReference>
<dbReference type="Pfam" id="PF08889">
    <property type="entry name" value="WbqC"/>
    <property type="match status" value="2"/>
</dbReference>
<evidence type="ECO:0008006" key="3">
    <source>
        <dbReference type="Google" id="ProtNLM"/>
    </source>
</evidence>
<comment type="caution">
    <text evidence="1">The sequence shown here is derived from an EMBL/GenBank/DDBJ whole genome shotgun (WGS) entry which is preliminary data.</text>
</comment>
<evidence type="ECO:0000313" key="1">
    <source>
        <dbReference type="EMBL" id="PQB04691.1"/>
    </source>
</evidence>
<proteinExistence type="predicted"/>
<gene>
    <name evidence="1" type="ORF">BST85_07130</name>
</gene>
<dbReference type="AlphaFoldDB" id="A0A2S7KQ02"/>
<evidence type="ECO:0000313" key="2">
    <source>
        <dbReference type="Proteomes" id="UP000239800"/>
    </source>
</evidence>
<protein>
    <recommendedName>
        <fullName evidence="3">WbqC-like protein</fullName>
    </recommendedName>
</protein>
<dbReference type="OrthoDB" id="1523452at2"/>
<keyword evidence="2" id="KW-1185">Reference proteome</keyword>
<accession>A0A2S7KQ02</accession>
<dbReference type="RefSeq" id="WP_104812617.1">
    <property type="nucleotide sequence ID" value="NZ_MQUB01000001.1"/>
</dbReference>
<name>A0A2S7KQ02_9FLAO</name>